<evidence type="ECO:0000313" key="1">
    <source>
        <dbReference type="EMBL" id="JAH88977.1"/>
    </source>
</evidence>
<proteinExistence type="predicted"/>
<protein>
    <submittedName>
        <fullName evidence="1">Uncharacterized protein</fullName>
    </submittedName>
</protein>
<organism evidence="1">
    <name type="scientific">Anguilla anguilla</name>
    <name type="common">European freshwater eel</name>
    <name type="synonym">Muraena anguilla</name>
    <dbReference type="NCBI Taxonomy" id="7936"/>
    <lineage>
        <taxon>Eukaryota</taxon>
        <taxon>Metazoa</taxon>
        <taxon>Chordata</taxon>
        <taxon>Craniata</taxon>
        <taxon>Vertebrata</taxon>
        <taxon>Euteleostomi</taxon>
        <taxon>Actinopterygii</taxon>
        <taxon>Neopterygii</taxon>
        <taxon>Teleostei</taxon>
        <taxon>Anguilliformes</taxon>
        <taxon>Anguillidae</taxon>
        <taxon>Anguilla</taxon>
    </lineage>
</organism>
<reference evidence="1" key="2">
    <citation type="journal article" date="2015" name="Fish Shellfish Immunol.">
        <title>Early steps in the European eel (Anguilla anguilla)-Vibrio vulnificus interaction in the gills: Role of the RtxA13 toxin.</title>
        <authorList>
            <person name="Callol A."/>
            <person name="Pajuelo D."/>
            <person name="Ebbesson L."/>
            <person name="Teles M."/>
            <person name="MacKenzie S."/>
            <person name="Amaro C."/>
        </authorList>
    </citation>
    <scope>NUCLEOTIDE SEQUENCE</scope>
</reference>
<sequence length="37" mass="4178">MLYVRQASLPVSVTRVHPSWTLQRITHIACAGQCKLI</sequence>
<accession>A0A0E9WF54</accession>
<reference evidence="1" key="1">
    <citation type="submission" date="2014-11" db="EMBL/GenBank/DDBJ databases">
        <authorList>
            <person name="Amaro Gonzalez C."/>
        </authorList>
    </citation>
    <scope>NUCLEOTIDE SEQUENCE</scope>
</reference>
<dbReference type="AlphaFoldDB" id="A0A0E9WF54"/>
<name>A0A0E9WF54_ANGAN</name>
<dbReference type="EMBL" id="GBXM01019600">
    <property type="protein sequence ID" value="JAH88977.1"/>
    <property type="molecule type" value="Transcribed_RNA"/>
</dbReference>